<name>A0A537J5K4_9BACT</name>
<keyword evidence="1" id="KW-1133">Transmembrane helix</keyword>
<gene>
    <name evidence="2" type="ORF">E6H04_11805</name>
</gene>
<protein>
    <submittedName>
        <fullName evidence="2">Uncharacterized protein</fullName>
    </submittedName>
</protein>
<keyword evidence="1" id="KW-0812">Transmembrane</keyword>
<comment type="caution">
    <text evidence="2">The sequence shown here is derived from an EMBL/GenBank/DDBJ whole genome shotgun (WGS) entry which is preliminary data.</text>
</comment>
<evidence type="ECO:0000256" key="1">
    <source>
        <dbReference type="SAM" id="Phobius"/>
    </source>
</evidence>
<feature type="transmembrane region" description="Helical" evidence="1">
    <location>
        <begin position="66"/>
        <end position="85"/>
    </location>
</feature>
<keyword evidence="1" id="KW-0472">Membrane</keyword>
<accession>A0A537J5K4</accession>
<dbReference type="AlphaFoldDB" id="A0A537J5K4"/>
<dbReference type="Proteomes" id="UP000320048">
    <property type="component" value="Unassembled WGS sequence"/>
</dbReference>
<reference evidence="2 3" key="1">
    <citation type="journal article" date="2019" name="Nat. Microbiol.">
        <title>Mediterranean grassland soil C-N compound turnover is dependent on rainfall and depth, and is mediated by genomically divergent microorganisms.</title>
        <authorList>
            <person name="Diamond S."/>
            <person name="Andeer P.F."/>
            <person name="Li Z."/>
            <person name="Crits-Christoph A."/>
            <person name="Burstein D."/>
            <person name="Anantharaman K."/>
            <person name="Lane K.R."/>
            <person name="Thomas B.C."/>
            <person name="Pan C."/>
            <person name="Northen T.R."/>
            <person name="Banfield J.F."/>
        </authorList>
    </citation>
    <scope>NUCLEOTIDE SEQUENCE [LARGE SCALE GENOMIC DNA]</scope>
    <source>
        <strain evidence="2">NP_7</strain>
    </source>
</reference>
<dbReference type="EMBL" id="VBAO01000343">
    <property type="protein sequence ID" value="TMI78787.1"/>
    <property type="molecule type" value="Genomic_DNA"/>
</dbReference>
<sequence>MIPEGMLAHIRHAERWLSRARLDCGRGEARQAVLRLLLAEAEIRRARESGVAEDGCPSARPGRSSWTILGAVAAAGVVLIAYALAGPFATSRTAAVPGVAPAAEPAPLHGGRPSSIVRFESGRVLPLVGFPAGARPERSTLPGFVWSSDDPLLSGDGNPELVTFR</sequence>
<organism evidence="2 3">
    <name type="scientific">Candidatus Segetimicrobium genomatis</name>
    <dbReference type="NCBI Taxonomy" id="2569760"/>
    <lineage>
        <taxon>Bacteria</taxon>
        <taxon>Bacillati</taxon>
        <taxon>Candidatus Sysuimicrobiota</taxon>
        <taxon>Candidatus Sysuimicrobiia</taxon>
        <taxon>Candidatus Sysuimicrobiales</taxon>
        <taxon>Candidatus Segetimicrobiaceae</taxon>
        <taxon>Candidatus Segetimicrobium</taxon>
    </lineage>
</organism>
<evidence type="ECO:0000313" key="2">
    <source>
        <dbReference type="EMBL" id="TMI78787.1"/>
    </source>
</evidence>
<evidence type="ECO:0000313" key="3">
    <source>
        <dbReference type="Proteomes" id="UP000320048"/>
    </source>
</evidence>
<proteinExistence type="predicted"/>